<comment type="caution">
    <text evidence="1">The sequence shown here is derived from an EMBL/GenBank/DDBJ whole genome shotgun (WGS) entry which is preliminary data.</text>
</comment>
<dbReference type="AlphaFoldDB" id="A0A261XTX3"/>
<keyword evidence="2" id="KW-1185">Reference proteome</keyword>
<proteinExistence type="predicted"/>
<evidence type="ECO:0000313" key="2">
    <source>
        <dbReference type="Proteomes" id="UP000242875"/>
    </source>
</evidence>
<reference evidence="1 2" key="1">
    <citation type="journal article" date="2017" name="Mycologia">
        <title>Bifiguratus adelaidae, gen. et sp. nov., a new member of Mucoromycotina in endophytic and soil-dwelling habitats.</title>
        <authorList>
            <person name="Torres-Cruz T.J."/>
            <person name="Billingsley Tobias T.L."/>
            <person name="Almatruk M."/>
            <person name="Hesse C."/>
            <person name="Kuske C.R."/>
            <person name="Desiro A."/>
            <person name="Benucci G.M."/>
            <person name="Bonito G."/>
            <person name="Stajich J.E."/>
            <person name="Dunlap C."/>
            <person name="Arnold A.E."/>
            <person name="Porras-Alfaro A."/>
        </authorList>
    </citation>
    <scope>NUCLEOTIDE SEQUENCE [LARGE SCALE GENOMIC DNA]</scope>
    <source>
        <strain evidence="1 2">AZ0501</strain>
    </source>
</reference>
<name>A0A261XTX3_9FUNG</name>
<sequence>MFCEDEETFSEEGILEYETVCRAMPIPEWLEKARREQHLTSDYIHDTVWSRLCTNDMFRALIGDNTLFIIKDREPRKYIMDLKDLMPK</sequence>
<organism evidence="1 2">
    <name type="scientific">Bifiguratus adelaidae</name>
    <dbReference type="NCBI Taxonomy" id="1938954"/>
    <lineage>
        <taxon>Eukaryota</taxon>
        <taxon>Fungi</taxon>
        <taxon>Fungi incertae sedis</taxon>
        <taxon>Mucoromycota</taxon>
        <taxon>Mucoromycotina</taxon>
        <taxon>Endogonomycetes</taxon>
        <taxon>Endogonales</taxon>
        <taxon>Endogonales incertae sedis</taxon>
        <taxon>Bifiguratus</taxon>
    </lineage>
</organism>
<accession>A0A261XTX3</accession>
<gene>
    <name evidence="1" type="ORF">BZG36_05695</name>
</gene>
<evidence type="ECO:0000313" key="1">
    <source>
        <dbReference type="EMBL" id="OZJ01800.1"/>
    </source>
</evidence>
<dbReference type="EMBL" id="MVBO01000236">
    <property type="protein sequence ID" value="OZJ01800.1"/>
    <property type="molecule type" value="Genomic_DNA"/>
</dbReference>
<dbReference type="Proteomes" id="UP000242875">
    <property type="component" value="Unassembled WGS sequence"/>
</dbReference>
<protein>
    <submittedName>
        <fullName evidence="1">Uncharacterized protein</fullName>
    </submittedName>
</protein>